<evidence type="ECO:0008006" key="3">
    <source>
        <dbReference type="Google" id="ProtNLM"/>
    </source>
</evidence>
<name>A0AAN7HR92_9PEZI</name>
<comment type="caution">
    <text evidence="1">The sequence shown here is derived from an EMBL/GenBank/DDBJ whole genome shotgun (WGS) entry which is preliminary data.</text>
</comment>
<proteinExistence type="predicted"/>
<organism evidence="1 2">
    <name type="scientific">Corynascus novoguineensis</name>
    <dbReference type="NCBI Taxonomy" id="1126955"/>
    <lineage>
        <taxon>Eukaryota</taxon>
        <taxon>Fungi</taxon>
        <taxon>Dikarya</taxon>
        <taxon>Ascomycota</taxon>
        <taxon>Pezizomycotina</taxon>
        <taxon>Sordariomycetes</taxon>
        <taxon>Sordariomycetidae</taxon>
        <taxon>Sordariales</taxon>
        <taxon>Chaetomiaceae</taxon>
        <taxon>Corynascus</taxon>
    </lineage>
</organism>
<dbReference type="Gene3D" id="2.40.320.10">
    <property type="entry name" value="Hypothetical Protein Pfu-838710-001"/>
    <property type="match status" value="1"/>
</dbReference>
<dbReference type="AlphaFoldDB" id="A0AAN7HR92"/>
<protein>
    <recommendedName>
        <fullName evidence="3">CYTH domain-containing protein</fullName>
    </recommendedName>
</protein>
<accession>A0AAN7HR92</accession>
<evidence type="ECO:0000313" key="1">
    <source>
        <dbReference type="EMBL" id="KAK4249245.1"/>
    </source>
</evidence>
<gene>
    <name evidence="1" type="ORF">C7999DRAFT_30298</name>
</gene>
<reference evidence="1" key="1">
    <citation type="journal article" date="2023" name="Mol. Phylogenet. Evol.">
        <title>Genome-scale phylogeny and comparative genomics of the fungal order Sordariales.</title>
        <authorList>
            <person name="Hensen N."/>
            <person name="Bonometti L."/>
            <person name="Westerberg I."/>
            <person name="Brannstrom I.O."/>
            <person name="Guillou S."/>
            <person name="Cros-Aarteil S."/>
            <person name="Calhoun S."/>
            <person name="Haridas S."/>
            <person name="Kuo A."/>
            <person name="Mondo S."/>
            <person name="Pangilinan J."/>
            <person name="Riley R."/>
            <person name="LaButti K."/>
            <person name="Andreopoulos B."/>
            <person name="Lipzen A."/>
            <person name="Chen C."/>
            <person name="Yan M."/>
            <person name="Daum C."/>
            <person name="Ng V."/>
            <person name="Clum A."/>
            <person name="Steindorff A."/>
            <person name="Ohm R.A."/>
            <person name="Martin F."/>
            <person name="Silar P."/>
            <person name="Natvig D.O."/>
            <person name="Lalanne C."/>
            <person name="Gautier V."/>
            <person name="Ament-Velasquez S.L."/>
            <person name="Kruys A."/>
            <person name="Hutchinson M.I."/>
            <person name="Powell A.J."/>
            <person name="Barry K."/>
            <person name="Miller A.N."/>
            <person name="Grigoriev I.V."/>
            <person name="Debuchy R."/>
            <person name="Gladieux P."/>
            <person name="Hiltunen Thoren M."/>
            <person name="Johannesson H."/>
        </authorList>
    </citation>
    <scope>NUCLEOTIDE SEQUENCE</scope>
    <source>
        <strain evidence="1">CBS 359.72</strain>
    </source>
</reference>
<evidence type="ECO:0000313" key="2">
    <source>
        <dbReference type="Proteomes" id="UP001303647"/>
    </source>
</evidence>
<reference evidence="1" key="2">
    <citation type="submission" date="2023-05" db="EMBL/GenBank/DDBJ databases">
        <authorList>
            <consortium name="Lawrence Berkeley National Laboratory"/>
            <person name="Steindorff A."/>
            <person name="Hensen N."/>
            <person name="Bonometti L."/>
            <person name="Westerberg I."/>
            <person name="Brannstrom I.O."/>
            <person name="Guillou S."/>
            <person name="Cros-Aarteil S."/>
            <person name="Calhoun S."/>
            <person name="Haridas S."/>
            <person name="Kuo A."/>
            <person name="Mondo S."/>
            <person name="Pangilinan J."/>
            <person name="Riley R."/>
            <person name="Labutti K."/>
            <person name="Andreopoulos B."/>
            <person name="Lipzen A."/>
            <person name="Chen C."/>
            <person name="Yanf M."/>
            <person name="Daum C."/>
            <person name="Ng V."/>
            <person name="Clum A."/>
            <person name="Ohm R."/>
            <person name="Martin F."/>
            <person name="Silar P."/>
            <person name="Natvig D."/>
            <person name="Lalanne C."/>
            <person name="Gautier V."/>
            <person name="Ament-Velasquez S.L."/>
            <person name="Kruys A."/>
            <person name="Hutchinson M.I."/>
            <person name="Powell A.J."/>
            <person name="Barry K."/>
            <person name="Miller A.N."/>
            <person name="Grigoriev I.V."/>
            <person name="Debuchy R."/>
            <person name="Gladieux P."/>
            <person name="Thoren M.H."/>
            <person name="Johannesson H."/>
        </authorList>
    </citation>
    <scope>NUCLEOTIDE SEQUENCE</scope>
    <source>
        <strain evidence="1">CBS 359.72</strain>
    </source>
</reference>
<dbReference type="EMBL" id="MU857626">
    <property type="protein sequence ID" value="KAK4249245.1"/>
    <property type="molecule type" value="Genomic_DNA"/>
</dbReference>
<sequence length="253" mass="28655">MELPNLVPDFEIKFLLEPAEVLDTDHDFNDELLSMFETPPTVTKINVMFMDTNKKTLYQARWSARIRRKEGRPEMELTYKKRYAIEAEDIDAALTEASCDGFNGFHDNEYDAQVEWGYKKMTLSISDKKKVSDPGSGGTSLPDVESARSMVVGNAPDTLGNWGKNALRKARVYGPILTTRLTGTWKGLKLTVEVWPIVISAEHKPEYIVEVSVKADTISEAEDVRRALKDMLSGRGWLCPRDALKTRLVMDNY</sequence>
<dbReference type="Proteomes" id="UP001303647">
    <property type="component" value="Unassembled WGS sequence"/>
</dbReference>
<keyword evidence="2" id="KW-1185">Reference proteome</keyword>